<name>A0ABU2CCS9_9BURK</name>
<dbReference type="SUPFAM" id="SSF53474">
    <property type="entry name" value="alpha/beta-Hydrolases"/>
    <property type="match status" value="1"/>
</dbReference>
<gene>
    <name evidence="2" type="ORF">J2X19_003822</name>
</gene>
<evidence type="ECO:0000313" key="3">
    <source>
        <dbReference type="Proteomes" id="UP001180487"/>
    </source>
</evidence>
<dbReference type="RefSeq" id="WP_310375546.1">
    <property type="nucleotide sequence ID" value="NZ_JAVDXT010000004.1"/>
</dbReference>
<comment type="caution">
    <text evidence="2">The sequence shown here is derived from an EMBL/GenBank/DDBJ whole genome shotgun (WGS) entry which is preliminary data.</text>
</comment>
<accession>A0ABU2CCS9</accession>
<dbReference type="InterPro" id="IPR029058">
    <property type="entry name" value="AB_hydrolase_fold"/>
</dbReference>
<dbReference type="Pfam" id="PF12697">
    <property type="entry name" value="Abhydrolase_6"/>
    <property type="match status" value="1"/>
</dbReference>
<feature type="domain" description="AB hydrolase-1" evidence="1">
    <location>
        <begin position="4"/>
        <end position="224"/>
    </location>
</feature>
<dbReference type="Gene3D" id="3.40.50.1820">
    <property type="entry name" value="alpha/beta hydrolase"/>
    <property type="match status" value="1"/>
</dbReference>
<dbReference type="PANTHER" id="PTHR43194">
    <property type="entry name" value="HYDROLASE ALPHA/BETA FOLD FAMILY"/>
    <property type="match status" value="1"/>
</dbReference>
<dbReference type="Proteomes" id="UP001180487">
    <property type="component" value="Unassembled WGS sequence"/>
</dbReference>
<protein>
    <submittedName>
        <fullName evidence="2">Pimeloyl-ACP methyl ester carboxylesterase</fullName>
    </submittedName>
</protein>
<sequence>MPQLILIPGLAADAEMWLDQLAALPPRWRTTVTDVHARHGDIAAMAQALLQEHAGELVLCGASMGGMVAMEAARQAPQRVRGLALLGTGARPESALHRRQREGAIQMFEQGRVSEFVRASASLAFSREQAGNKALTRRYKDLVLRAGAAQWIRQNRAIMDRPDARLHLAQVRCPTLVLCGESDLLTPPALSQEIAALVPGAELQLLPQCGHMLTMEQPQAVNAALLAWLTRLGR</sequence>
<dbReference type="PRINTS" id="PR00111">
    <property type="entry name" value="ABHYDROLASE"/>
</dbReference>
<dbReference type="EMBL" id="JAVDXT010000004">
    <property type="protein sequence ID" value="MDR7379128.1"/>
    <property type="molecule type" value="Genomic_DNA"/>
</dbReference>
<proteinExistence type="predicted"/>
<keyword evidence="3" id="KW-1185">Reference proteome</keyword>
<dbReference type="InterPro" id="IPR050228">
    <property type="entry name" value="Carboxylesterase_BioH"/>
</dbReference>
<dbReference type="PANTHER" id="PTHR43194:SF2">
    <property type="entry name" value="PEROXISOMAL MEMBRANE PROTEIN LPX1"/>
    <property type="match status" value="1"/>
</dbReference>
<evidence type="ECO:0000259" key="1">
    <source>
        <dbReference type="Pfam" id="PF12697"/>
    </source>
</evidence>
<organism evidence="2 3">
    <name type="scientific">Rhodoferax ferrireducens</name>
    <dbReference type="NCBI Taxonomy" id="192843"/>
    <lineage>
        <taxon>Bacteria</taxon>
        <taxon>Pseudomonadati</taxon>
        <taxon>Pseudomonadota</taxon>
        <taxon>Betaproteobacteria</taxon>
        <taxon>Burkholderiales</taxon>
        <taxon>Comamonadaceae</taxon>
        <taxon>Rhodoferax</taxon>
    </lineage>
</organism>
<dbReference type="InterPro" id="IPR000073">
    <property type="entry name" value="AB_hydrolase_1"/>
</dbReference>
<reference evidence="2 3" key="1">
    <citation type="submission" date="2023-07" db="EMBL/GenBank/DDBJ databases">
        <title>Sorghum-associated microbial communities from plants grown in Nebraska, USA.</title>
        <authorList>
            <person name="Schachtman D."/>
        </authorList>
    </citation>
    <scope>NUCLEOTIDE SEQUENCE [LARGE SCALE GENOMIC DNA]</scope>
    <source>
        <strain evidence="2 3">BE313</strain>
    </source>
</reference>
<evidence type="ECO:0000313" key="2">
    <source>
        <dbReference type="EMBL" id="MDR7379128.1"/>
    </source>
</evidence>